<dbReference type="PANTHER" id="PTHR40128:SF1">
    <property type="entry name" value="PHYTANOYL-COA HYDROXYLASE"/>
    <property type="match status" value="1"/>
</dbReference>
<dbReference type="EMBL" id="ADVG01000001">
    <property type="protein sequence ID" value="EFH89943.1"/>
    <property type="molecule type" value="Genomic_DNA"/>
</dbReference>
<dbReference type="SUPFAM" id="SSF51197">
    <property type="entry name" value="Clavaminate synthase-like"/>
    <property type="match status" value="1"/>
</dbReference>
<keyword evidence="1" id="KW-0560">Oxidoreductase</keyword>
<dbReference type="Pfam" id="PF05721">
    <property type="entry name" value="PhyH"/>
    <property type="match status" value="1"/>
</dbReference>
<sequence length="288" mass="31964">MEVAVLHVTMFQHTERQAMSDLTSATFDTYAPFVESDANAAAEALRKQMNEQGYLFFRGLVPEEEVLTVRRAVLEVISAAGWVDPAYDLMEGRAMPGHKPLTEGQPEYAAAYRKVLRTPSFHNFPCHSALMGVAQKLLSEEVFVHPRRIGRITFPGAVAFATPPHQDYYYIRGSVETYSCWTPLGACPRELGGLAVWPSSHNFGFIEHSIKHPGAVGGHGVPVDESQAHWHTADYGVGDALFFRSYTIHKALPNLTQDRLRLSTDNRYQLSNDEIDPAALKPHGVSGK</sequence>
<dbReference type="InterPro" id="IPR008775">
    <property type="entry name" value="Phytyl_CoA_dOase-like"/>
</dbReference>
<reference evidence="1 2" key="1">
    <citation type="journal article" date="2011" name="Stand. Genomic Sci.">
        <title>Non-contiguous finished genome sequence and contextual data of the filamentous soil bacterium Ktedonobacter racemifer type strain (SOSP1-21).</title>
        <authorList>
            <person name="Chang Y.J."/>
            <person name="Land M."/>
            <person name="Hauser L."/>
            <person name="Chertkov O."/>
            <person name="Del Rio T.G."/>
            <person name="Nolan M."/>
            <person name="Copeland A."/>
            <person name="Tice H."/>
            <person name="Cheng J.F."/>
            <person name="Lucas S."/>
            <person name="Han C."/>
            <person name="Goodwin L."/>
            <person name="Pitluck S."/>
            <person name="Ivanova N."/>
            <person name="Ovchinikova G."/>
            <person name="Pati A."/>
            <person name="Chen A."/>
            <person name="Palaniappan K."/>
            <person name="Mavromatis K."/>
            <person name="Liolios K."/>
            <person name="Brettin T."/>
            <person name="Fiebig A."/>
            <person name="Rohde M."/>
            <person name="Abt B."/>
            <person name="Goker M."/>
            <person name="Detter J.C."/>
            <person name="Woyke T."/>
            <person name="Bristow J."/>
            <person name="Eisen J.A."/>
            <person name="Markowitz V."/>
            <person name="Hugenholtz P."/>
            <person name="Kyrpides N.C."/>
            <person name="Klenk H.P."/>
            <person name="Lapidus A."/>
        </authorList>
    </citation>
    <scope>NUCLEOTIDE SEQUENCE [LARGE SCALE GENOMIC DNA]</scope>
    <source>
        <strain evidence="2">DSM 44963</strain>
    </source>
</reference>
<dbReference type="InParanoid" id="D6TCC6"/>
<dbReference type="eggNOG" id="COG5285">
    <property type="taxonomic scope" value="Bacteria"/>
</dbReference>
<name>D6TCC6_KTERA</name>
<dbReference type="Gene3D" id="2.60.120.620">
    <property type="entry name" value="q2cbj1_9rhob like domain"/>
    <property type="match status" value="1"/>
</dbReference>
<proteinExistence type="predicted"/>
<comment type="caution">
    <text evidence="1">The sequence shown here is derived from an EMBL/GenBank/DDBJ whole genome shotgun (WGS) entry which is preliminary data.</text>
</comment>
<dbReference type="PANTHER" id="PTHR40128">
    <property type="entry name" value="EXPRESSED PROTEIN"/>
    <property type="match status" value="1"/>
</dbReference>
<dbReference type="AlphaFoldDB" id="D6TCC6"/>
<protein>
    <submittedName>
        <fullName evidence="1">Phytanoyl-CoA dioxygenase</fullName>
    </submittedName>
</protein>
<evidence type="ECO:0000313" key="2">
    <source>
        <dbReference type="Proteomes" id="UP000004508"/>
    </source>
</evidence>
<keyword evidence="1" id="KW-0223">Dioxygenase</keyword>
<dbReference type="STRING" id="485913.Krac_11532"/>
<gene>
    <name evidence="1" type="ORF">Krac_11532</name>
</gene>
<keyword evidence="2" id="KW-1185">Reference proteome</keyword>
<dbReference type="GO" id="GO:0016706">
    <property type="term" value="F:2-oxoglutarate-dependent dioxygenase activity"/>
    <property type="evidence" value="ECO:0007669"/>
    <property type="project" value="UniProtKB-ARBA"/>
</dbReference>
<accession>D6TCC6</accession>
<dbReference type="Proteomes" id="UP000004508">
    <property type="component" value="Unassembled WGS sequence"/>
</dbReference>
<organism evidence="1 2">
    <name type="scientific">Ktedonobacter racemifer DSM 44963</name>
    <dbReference type="NCBI Taxonomy" id="485913"/>
    <lineage>
        <taxon>Bacteria</taxon>
        <taxon>Bacillati</taxon>
        <taxon>Chloroflexota</taxon>
        <taxon>Ktedonobacteria</taxon>
        <taxon>Ktedonobacterales</taxon>
        <taxon>Ktedonobacteraceae</taxon>
        <taxon>Ktedonobacter</taxon>
    </lineage>
</organism>
<evidence type="ECO:0000313" key="1">
    <source>
        <dbReference type="EMBL" id="EFH89943.1"/>
    </source>
</evidence>